<feature type="transmembrane region" description="Helical" evidence="6">
    <location>
        <begin position="50"/>
        <end position="70"/>
    </location>
</feature>
<dbReference type="EMBL" id="PFAL01000024">
    <property type="protein sequence ID" value="PIR95399.1"/>
    <property type="molecule type" value="Genomic_DNA"/>
</dbReference>
<evidence type="ECO:0000256" key="2">
    <source>
        <dbReference type="ARBA" id="ARBA00022692"/>
    </source>
</evidence>
<feature type="transmembrane region" description="Helical" evidence="6">
    <location>
        <begin position="102"/>
        <end position="128"/>
    </location>
</feature>
<dbReference type="GO" id="GO:0015648">
    <property type="term" value="F:lipid-linked peptidoglycan transporter activity"/>
    <property type="evidence" value="ECO:0007669"/>
    <property type="project" value="TreeGrafter"/>
</dbReference>
<proteinExistence type="predicted"/>
<keyword evidence="3" id="KW-0133">Cell shape</keyword>
<name>A0A2H0VAK2_9BACT</name>
<dbReference type="InterPro" id="IPR018365">
    <property type="entry name" value="Cell_cycle_FtsW-rel_CS"/>
</dbReference>
<dbReference type="Proteomes" id="UP000229972">
    <property type="component" value="Unassembled WGS sequence"/>
</dbReference>
<dbReference type="GO" id="GO:0051301">
    <property type="term" value="P:cell division"/>
    <property type="evidence" value="ECO:0007669"/>
    <property type="project" value="InterPro"/>
</dbReference>
<feature type="transmembrane region" description="Helical" evidence="6">
    <location>
        <begin position="140"/>
        <end position="157"/>
    </location>
</feature>
<dbReference type="InterPro" id="IPR001182">
    <property type="entry name" value="FtsW/RodA"/>
</dbReference>
<feature type="transmembrane region" description="Helical" evidence="6">
    <location>
        <begin position="163"/>
        <end position="180"/>
    </location>
</feature>
<feature type="transmembrane region" description="Helical" evidence="6">
    <location>
        <begin position="339"/>
        <end position="362"/>
    </location>
</feature>
<comment type="caution">
    <text evidence="7">The sequence shown here is derived from an EMBL/GenBank/DDBJ whole genome shotgun (WGS) entry which is preliminary data.</text>
</comment>
<evidence type="ECO:0000256" key="1">
    <source>
        <dbReference type="ARBA" id="ARBA00004141"/>
    </source>
</evidence>
<organism evidence="7 8">
    <name type="scientific">Candidatus Falkowbacteria bacterium CG10_big_fil_rev_8_21_14_0_10_37_18</name>
    <dbReference type="NCBI Taxonomy" id="1974562"/>
    <lineage>
        <taxon>Bacteria</taxon>
        <taxon>Candidatus Falkowiibacteriota</taxon>
    </lineage>
</organism>
<comment type="subcellular location">
    <subcellularLocation>
        <location evidence="1">Membrane</location>
        <topology evidence="1">Multi-pass membrane protein</topology>
    </subcellularLocation>
</comment>
<sequence length="368" mass="40810">MFSRLRIYLSNFDWIIFAAVFLLVAFGLLEIYSVALGQGSFNLFNFQKQLLLAGIGFAGLFIFAFFDSYFLKSLNRYFYVLAVLLLLGVLVFGATIRGTRGWFAFAGFNLQPVEFVKIVLILFLANFFSGLATKVKTIRHFLFSALGAGFLITLALLQPDFGSAMILSAIWLLMIIVAGFNKKYYLAVGMTVLVLLSFSWFFLFKDYQKERVINFFNPGANARESGYNISQAIIAVGAGGLTGKGVGFGSQSQLKFLPEAQTDFIFAVISEELGFLGVLLVLSFYAVFLFRCWRVLPEIKNDFGIYFIIGGAGLIFIQMFINIGMNLGIMPVVGLPLPFISYGGSSLVSLLILVGIMENIIIKSKISF</sequence>
<reference evidence="8" key="1">
    <citation type="submission" date="2017-09" db="EMBL/GenBank/DDBJ databases">
        <title>Depth-based differentiation of microbial function through sediment-hosted aquifers and enrichment of novel symbionts in the deep terrestrial subsurface.</title>
        <authorList>
            <person name="Probst A.J."/>
            <person name="Ladd B."/>
            <person name="Jarett J.K."/>
            <person name="Geller-Mcgrath D.E."/>
            <person name="Sieber C.M.K."/>
            <person name="Emerson J.B."/>
            <person name="Anantharaman K."/>
            <person name="Thomas B.C."/>
            <person name="Malmstrom R."/>
            <person name="Stieglmeier M."/>
            <person name="Klingl A."/>
            <person name="Woyke T."/>
            <person name="Ryan C.M."/>
            <person name="Banfield J.F."/>
        </authorList>
    </citation>
    <scope>NUCLEOTIDE SEQUENCE [LARGE SCALE GENOMIC DNA]</scope>
</reference>
<evidence type="ECO:0000256" key="3">
    <source>
        <dbReference type="ARBA" id="ARBA00022960"/>
    </source>
</evidence>
<dbReference type="PANTHER" id="PTHR30474:SF1">
    <property type="entry name" value="PEPTIDOGLYCAN GLYCOSYLTRANSFERASE MRDB"/>
    <property type="match status" value="1"/>
</dbReference>
<evidence type="ECO:0000256" key="6">
    <source>
        <dbReference type="SAM" id="Phobius"/>
    </source>
</evidence>
<evidence type="ECO:0000313" key="8">
    <source>
        <dbReference type="Proteomes" id="UP000229972"/>
    </source>
</evidence>
<evidence type="ECO:0000256" key="4">
    <source>
        <dbReference type="ARBA" id="ARBA00022989"/>
    </source>
</evidence>
<evidence type="ECO:0000313" key="7">
    <source>
        <dbReference type="EMBL" id="PIR95399.1"/>
    </source>
</evidence>
<dbReference type="AlphaFoldDB" id="A0A2H0VAK2"/>
<accession>A0A2H0VAK2</accession>
<keyword evidence="5 6" id="KW-0472">Membrane</keyword>
<evidence type="ECO:0000256" key="5">
    <source>
        <dbReference type="ARBA" id="ARBA00023136"/>
    </source>
</evidence>
<dbReference type="GO" id="GO:0008360">
    <property type="term" value="P:regulation of cell shape"/>
    <property type="evidence" value="ECO:0007669"/>
    <property type="project" value="UniProtKB-KW"/>
</dbReference>
<dbReference type="Pfam" id="PF01098">
    <property type="entry name" value="FTSW_RODA_SPOVE"/>
    <property type="match status" value="1"/>
</dbReference>
<feature type="transmembrane region" description="Helical" evidence="6">
    <location>
        <begin position="273"/>
        <end position="293"/>
    </location>
</feature>
<dbReference type="PANTHER" id="PTHR30474">
    <property type="entry name" value="CELL CYCLE PROTEIN"/>
    <property type="match status" value="1"/>
</dbReference>
<keyword evidence="4 6" id="KW-1133">Transmembrane helix</keyword>
<gene>
    <name evidence="7" type="ORF">COT93_02590</name>
</gene>
<feature type="transmembrane region" description="Helical" evidence="6">
    <location>
        <begin position="305"/>
        <end position="327"/>
    </location>
</feature>
<feature type="transmembrane region" description="Helical" evidence="6">
    <location>
        <begin position="12"/>
        <end position="35"/>
    </location>
</feature>
<feature type="transmembrane region" description="Helical" evidence="6">
    <location>
        <begin position="77"/>
        <end position="96"/>
    </location>
</feature>
<dbReference type="GO" id="GO:0032153">
    <property type="term" value="C:cell division site"/>
    <property type="evidence" value="ECO:0007669"/>
    <property type="project" value="TreeGrafter"/>
</dbReference>
<feature type="transmembrane region" description="Helical" evidence="6">
    <location>
        <begin position="185"/>
        <end position="204"/>
    </location>
</feature>
<dbReference type="PROSITE" id="PS00428">
    <property type="entry name" value="FTSW_RODA_SPOVE"/>
    <property type="match status" value="1"/>
</dbReference>
<keyword evidence="2 6" id="KW-0812">Transmembrane</keyword>
<protein>
    <submittedName>
        <fullName evidence="7">Rod shape-determining protein RodA</fullName>
    </submittedName>
</protein>
<dbReference type="GO" id="GO:0005886">
    <property type="term" value="C:plasma membrane"/>
    <property type="evidence" value="ECO:0007669"/>
    <property type="project" value="TreeGrafter"/>
</dbReference>